<accession>A0ABX1C4T5</accession>
<sequence length="230" mass="25064">MAKETANARAWYGADSGLWVTLPGQPVPPLPGPMYEENTFSPPGEGWYELGWLSEDGPTQGRSRTVERFRAWQGHTLVRTAVTEDDHTFQVQALEDNWVVQQLRYPSSPMTTAAGLTTTVVTPQRGEDVRSGVLDLSDGDTWKRIFVPRLVVDEMGDTSFTAGELTMYELTLLARPHVMTVGDYTGPVTLIEVTNAAGMVQPTGGEGPEAMVLAKASATRRPTADRPTVA</sequence>
<reference evidence="1 2" key="1">
    <citation type="submission" date="2020-03" db="EMBL/GenBank/DDBJ databases">
        <title>Draft genome of Streptomyces sp. ventii, isolated from the Axial Seamount in the Pacific Ocean, and resequencing of the two type strains Streptomyces lonarensis strain NCL 716 and Streptomyces bohaiensis strain 11A07.</title>
        <authorList>
            <person name="Loughran R.M."/>
            <person name="Pfannmuller K.M."/>
            <person name="Wasson B.J."/>
            <person name="Deadmond M.C."/>
            <person name="Paddock B.E."/>
            <person name="Koyack M.J."/>
            <person name="Gallegos D.A."/>
            <person name="Mitchell E.A."/>
            <person name="Ushijima B."/>
            <person name="Saw J.H."/>
            <person name="Mcphail K.L."/>
            <person name="Videau P."/>
        </authorList>
    </citation>
    <scope>NUCLEOTIDE SEQUENCE [LARGE SCALE GENOMIC DNA]</scope>
    <source>
        <strain evidence="1 2">11A07</strain>
    </source>
</reference>
<gene>
    <name evidence="1" type="ORF">HCN52_04555</name>
</gene>
<organism evidence="1 2">
    <name type="scientific">Streptomyces bohaiensis</name>
    <dbReference type="NCBI Taxonomy" id="1431344"/>
    <lineage>
        <taxon>Bacteria</taxon>
        <taxon>Bacillati</taxon>
        <taxon>Actinomycetota</taxon>
        <taxon>Actinomycetes</taxon>
        <taxon>Kitasatosporales</taxon>
        <taxon>Streptomycetaceae</taxon>
        <taxon>Streptomyces</taxon>
    </lineage>
</organism>
<dbReference type="Proteomes" id="UP000727056">
    <property type="component" value="Unassembled WGS sequence"/>
</dbReference>
<name>A0ABX1C4T5_9ACTN</name>
<dbReference type="RefSeq" id="WP_168087058.1">
    <property type="nucleotide sequence ID" value="NZ_BHZH01000098.1"/>
</dbReference>
<evidence type="ECO:0000313" key="2">
    <source>
        <dbReference type="Proteomes" id="UP000727056"/>
    </source>
</evidence>
<comment type="caution">
    <text evidence="1">The sequence shown here is derived from an EMBL/GenBank/DDBJ whole genome shotgun (WGS) entry which is preliminary data.</text>
</comment>
<evidence type="ECO:0000313" key="1">
    <source>
        <dbReference type="EMBL" id="NJQ14226.1"/>
    </source>
</evidence>
<dbReference type="EMBL" id="JAAVJC010000018">
    <property type="protein sequence ID" value="NJQ14226.1"/>
    <property type="molecule type" value="Genomic_DNA"/>
</dbReference>
<keyword evidence="2" id="KW-1185">Reference proteome</keyword>
<dbReference type="Pfam" id="PF25681">
    <property type="entry name" value="Phage_TTP_17"/>
    <property type="match status" value="1"/>
</dbReference>
<protein>
    <submittedName>
        <fullName evidence="1">Uncharacterized protein</fullName>
    </submittedName>
</protein>
<dbReference type="InterPro" id="IPR058154">
    <property type="entry name" value="Bxb1_TTP-like"/>
</dbReference>
<proteinExistence type="predicted"/>